<evidence type="ECO:0008006" key="3">
    <source>
        <dbReference type="Google" id="ProtNLM"/>
    </source>
</evidence>
<name>A0A7S3S5Q3_EMIHU</name>
<organism evidence="2">
    <name type="scientific">Emiliania huxleyi</name>
    <name type="common">Coccolithophore</name>
    <name type="synonym">Pontosphaera huxleyi</name>
    <dbReference type="NCBI Taxonomy" id="2903"/>
    <lineage>
        <taxon>Eukaryota</taxon>
        <taxon>Haptista</taxon>
        <taxon>Haptophyta</taxon>
        <taxon>Prymnesiophyceae</taxon>
        <taxon>Isochrysidales</taxon>
        <taxon>Noelaerhabdaceae</taxon>
        <taxon>Emiliania</taxon>
    </lineage>
</organism>
<dbReference type="Gene3D" id="2.160.20.80">
    <property type="entry name" value="E3 ubiquitin-protein ligase SopA"/>
    <property type="match status" value="1"/>
</dbReference>
<gene>
    <name evidence="2" type="ORF">EHUX00137_LOCUS13977</name>
</gene>
<dbReference type="EMBL" id="HBIR01018549">
    <property type="protein sequence ID" value="CAE0543960.1"/>
    <property type="molecule type" value="Transcribed_RNA"/>
</dbReference>
<dbReference type="SUPFAM" id="SSF141571">
    <property type="entry name" value="Pentapeptide repeat-like"/>
    <property type="match status" value="1"/>
</dbReference>
<dbReference type="InterPro" id="IPR051082">
    <property type="entry name" value="Pentapeptide-BTB/POZ_domain"/>
</dbReference>
<keyword evidence="1" id="KW-0732">Signal</keyword>
<evidence type="ECO:0000313" key="2">
    <source>
        <dbReference type="EMBL" id="CAE0543960.1"/>
    </source>
</evidence>
<proteinExistence type="predicted"/>
<dbReference type="Pfam" id="PF00805">
    <property type="entry name" value="Pentapeptide"/>
    <property type="match status" value="3"/>
</dbReference>
<evidence type="ECO:0000256" key="1">
    <source>
        <dbReference type="SAM" id="SignalP"/>
    </source>
</evidence>
<protein>
    <recommendedName>
        <fullName evidence="3">Pentapeptide repeat-containing protein</fullName>
    </recommendedName>
</protein>
<feature type="signal peptide" evidence="1">
    <location>
        <begin position="1"/>
        <end position="18"/>
    </location>
</feature>
<accession>A0A7S3S5Q3</accession>
<feature type="chain" id="PRO_5030991878" description="Pentapeptide repeat-containing protein" evidence="1">
    <location>
        <begin position="19"/>
        <end position="349"/>
    </location>
</feature>
<dbReference type="AlphaFoldDB" id="A0A7S3S5Q3"/>
<reference evidence="2" key="1">
    <citation type="submission" date="2021-01" db="EMBL/GenBank/DDBJ databases">
        <authorList>
            <person name="Corre E."/>
            <person name="Pelletier E."/>
            <person name="Niang G."/>
            <person name="Scheremetjew M."/>
            <person name="Finn R."/>
            <person name="Kale V."/>
            <person name="Holt S."/>
            <person name="Cochrane G."/>
            <person name="Meng A."/>
            <person name="Brown T."/>
            <person name="Cohen L."/>
        </authorList>
    </citation>
    <scope>NUCLEOTIDE SEQUENCE</scope>
    <source>
        <strain evidence="2">379</strain>
    </source>
</reference>
<dbReference type="PANTHER" id="PTHR14136:SF17">
    <property type="entry name" value="BTB_POZ DOMAIN-CONTAINING PROTEIN KCTD9"/>
    <property type="match status" value="1"/>
</dbReference>
<sequence length="349" mass="37396">MLTALAIAAMTAPAPSEAAPTSIAPKARGPTFAPLAPCDARFLPTCEQAKGFGLCDSANAACDEECVGEVKMACRVTCSLPAEATSGHLDLDAAPSDYGVHLPPAATAAICSTCAAQPDLPCCHDHPHEGNGRRLEAHACTHLDPSLEDKDRLQKINEQLCEEALELALIPPTAGFHRPRVSCPKADLKGAKLQEADLQKADLQDAKLQDADLQKAKLQGANLLGAHLEYANLESADLERADLSGAKLESAHLRYANLRYANLRYADLRGANLQNVDLRYANLYRADLRGYLYDAQLQGADLRYAKLQGAVYQGANFTNATGVDPYWCNAAICSCSVLPSSLRCHNESR</sequence>
<dbReference type="PANTHER" id="PTHR14136">
    <property type="entry name" value="BTB_POZ DOMAIN-CONTAINING PROTEIN KCTD9"/>
    <property type="match status" value="1"/>
</dbReference>
<dbReference type="InterPro" id="IPR001646">
    <property type="entry name" value="5peptide_repeat"/>
</dbReference>